<accession>A0A368YEE9</accession>
<dbReference type="Pfam" id="PF14559">
    <property type="entry name" value="TPR_19"/>
    <property type="match status" value="1"/>
</dbReference>
<dbReference type="GO" id="GO:0006171">
    <property type="term" value="P:cAMP biosynthetic process"/>
    <property type="evidence" value="ECO:0007669"/>
    <property type="project" value="TreeGrafter"/>
</dbReference>
<dbReference type="RefSeq" id="WP_181872641.1">
    <property type="nucleotide sequence ID" value="NZ_QPJM01000039.1"/>
</dbReference>
<dbReference type="GO" id="GO:0004016">
    <property type="term" value="F:adenylate cyclase activity"/>
    <property type="evidence" value="ECO:0007669"/>
    <property type="project" value="UniProtKB-ARBA"/>
</dbReference>
<comment type="caution">
    <text evidence="4">The sequence shown here is derived from an EMBL/GenBank/DDBJ whole genome shotgun (WGS) entry which is preliminary data.</text>
</comment>
<feature type="transmembrane region" description="Helical" evidence="2">
    <location>
        <begin position="182"/>
        <end position="202"/>
    </location>
</feature>
<dbReference type="Pfam" id="PF00211">
    <property type="entry name" value="Guanylate_cyc"/>
    <property type="match status" value="1"/>
</dbReference>
<proteinExistence type="predicted"/>
<keyword evidence="1" id="KW-0802">TPR repeat</keyword>
<keyword evidence="2" id="KW-0812">Transmembrane</keyword>
<dbReference type="CDD" id="cd07302">
    <property type="entry name" value="CHD"/>
    <property type="match status" value="1"/>
</dbReference>
<dbReference type="Proteomes" id="UP000253324">
    <property type="component" value="Unassembled WGS sequence"/>
</dbReference>
<dbReference type="InterPro" id="IPR011990">
    <property type="entry name" value="TPR-like_helical_dom_sf"/>
</dbReference>
<dbReference type="PANTHER" id="PTHR43081:SF19">
    <property type="entry name" value="PH-SENSITIVE ADENYLATE CYCLASE RV1264"/>
    <property type="match status" value="1"/>
</dbReference>
<dbReference type="InterPro" id="IPR029787">
    <property type="entry name" value="Nucleotide_cyclase"/>
</dbReference>
<evidence type="ECO:0000313" key="4">
    <source>
        <dbReference type="EMBL" id="RCW77716.1"/>
    </source>
</evidence>
<dbReference type="AlphaFoldDB" id="A0A368YEE9"/>
<keyword evidence="2" id="KW-0472">Membrane</keyword>
<reference evidence="4 5" key="1">
    <citation type="submission" date="2018-07" db="EMBL/GenBank/DDBJ databases">
        <title>Genomic Encyclopedia of Type Strains, Phase III (KMG-III): the genomes of soil and plant-associated and newly described type strains.</title>
        <authorList>
            <person name="Whitman W."/>
        </authorList>
    </citation>
    <scope>NUCLEOTIDE SEQUENCE [LARGE SCALE GENOMIC DNA]</scope>
    <source>
        <strain evidence="4 5">31-25a</strain>
    </source>
</reference>
<dbReference type="PROSITE" id="PS50125">
    <property type="entry name" value="GUANYLATE_CYCLASE_2"/>
    <property type="match status" value="1"/>
</dbReference>
<dbReference type="Gene3D" id="3.30.70.1230">
    <property type="entry name" value="Nucleotide cyclase"/>
    <property type="match status" value="1"/>
</dbReference>
<dbReference type="Gene3D" id="1.25.40.10">
    <property type="entry name" value="Tetratricopeptide repeat domain"/>
    <property type="match status" value="1"/>
</dbReference>
<dbReference type="InterPro" id="IPR050697">
    <property type="entry name" value="Adenylyl/Guanylyl_Cyclase_3/4"/>
</dbReference>
<keyword evidence="5" id="KW-1185">Reference proteome</keyword>
<feature type="repeat" description="TPR" evidence="1">
    <location>
        <begin position="450"/>
        <end position="483"/>
    </location>
</feature>
<keyword evidence="2" id="KW-1133">Transmembrane helix</keyword>
<evidence type="ECO:0000313" key="5">
    <source>
        <dbReference type="Proteomes" id="UP000253324"/>
    </source>
</evidence>
<protein>
    <submittedName>
        <fullName evidence="4">TolB-like protein</fullName>
    </submittedName>
</protein>
<evidence type="ECO:0000256" key="2">
    <source>
        <dbReference type="SAM" id="Phobius"/>
    </source>
</evidence>
<sequence>MLQRRLVTILAADAVEYSRLVGKDEEAALALFKDCAAIIQDRVQAHNGRVFGGAGDSVIAAFHSPVEAMRCAVEIQNQIMLLDEKLSEDWRMLFRVGLNLGDAVVEQDNLLGDAVNVAARLEGLSEPGGICVSGTLYEQVKHLPNLGFVDLGSKKLKNIPIPVHVYSIKGVGPTHSRRRIPAWGFAAATAVLLAVIALPVWWKYAPEITAKMETGSHLLSPSQPSIAVLPLDNVSGDPTQEYFSNGITNDITSDLSKFSGLMVIAYNSASTFKGKPTKVQDIGKALSVRYVLEGTVQKTPERLRINAQLIDAETGYHLWANRYDQTLGDTFTVQEDITKNIVTALAVKVTAAEERRSNKKLTQNMSAYDYYLKGKAIWADPSKVTPEGNAEARLLFEKAIELDPNYSSAYAELSYVYVRAAQSGFTDDAAASLQKAEDLAKKALALNDDFSSHWYLAIVAWNKGEFEKAFREYETARQINPNDPDLAADMAEALIYGGEPEKAIEQIEAAKLRNPFYEYWYDWNEGRARYMAGQYQAAIDAIGRINSPPNDVRLITAASKAQLGDIPAAQAIMAEFSKIDPDWSIAKSAAYFYRKDSDRQHWLTGLRKAGLKEM</sequence>
<dbReference type="PROSITE" id="PS50005">
    <property type="entry name" value="TPR"/>
    <property type="match status" value="1"/>
</dbReference>
<dbReference type="GO" id="GO:0035556">
    <property type="term" value="P:intracellular signal transduction"/>
    <property type="evidence" value="ECO:0007669"/>
    <property type="project" value="InterPro"/>
</dbReference>
<dbReference type="Gene3D" id="3.40.50.10610">
    <property type="entry name" value="ABC-type transport auxiliary lipoprotein component"/>
    <property type="match status" value="1"/>
</dbReference>
<dbReference type="InterPro" id="IPR001054">
    <property type="entry name" value="A/G_cyclase"/>
</dbReference>
<dbReference type="SUPFAM" id="SSF48452">
    <property type="entry name" value="TPR-like"/>
    <property type="match status" value="1"/>
</dbReference>
<gene>
    <name evidence="4" type="ORF">C7476_13923</name>
</gene>
<dbReference type="SUPFAM" id="SSF55073">
    <property type="entry name" value="Nucleotide cyclase"/>
    <property type="match status" value="1"/>
</dbReference>
<feature type="domain" description="Guanylate cyclase" evidence="3">
    <location>
        <begin position="8"/>
        <end position="122"/>
    </location>
</feature>
<dbReference type="PANTHER" id="PTHR43081">
    <property type="entry name" value="ADENYLATE CYCLASE, TERMINAL-DIFFERENTIATION SPECIFIC-RELATED"/>
    <property type="match status" value="1"/>
</dbReference>
<dbReference type="EMBL" id="QPJM01000039">
    <property type="protein sequence ID" value="RCW77716.1"/>
    <property type="molecule type" value="Genomic_DNA"/>
</dbReference>
<dbReference type="InterPro" id="IPR019734">
    <property type="entry name" value="TPR_rpt"/>
</dbReference>
<evidence type="ECO:0000256" key="1">
    <source>
        <dbReference type="PROSITE-ProRule" id="PRU00339"/>
    </source>
</evidence>
<evidence type="ECO:0000259" key="3">
    <source>
        <dbReference type="PROSITE" id="PS50125"/>
    </source>
</evidence>
<name>A0A368YEE9_9HYPH</name>
<organism evidence="4 5">
    <name type="scientific">Phyllobacterium bourgognense</name>
    <dbReference type="NCBI Taxonomy" id="314236"/>
    <lineage>
        <taxon>Bacteria</taxon>
        <taxon>Pseudomonadati</taxon>
        <taxon>Pseudomonadota</taxon>
        <taxon>Alphaproteobacteria</taxon>
        <taxon>Hyphomicrobiales</taxon>
        <taxon>Phyllobacteriaceae</taxon>
        <taxon>Phyllobacterium</taxon>
    </lineage>
</organism>